<keyword evidence="1" id="KW-0648">Protein biosynthesis</keyword>
<accession>A0A2Z7B4W1</accession>
<gene>
    <name evidence="1" type="ORF">F511_15923</name>
</gene>
<dbReference type="Proteomes" id="UP000250235">
    <property type="component" value="Unassembled WGS sequence"/>
</dbReference>
<proteinExistence type="predicted"/>
<protein>
    <submittedName>
        <fullName evidence="1">Eukaryotic translation initiation factor 2c</fullName>
    </submittedName>
</protein>
<organism evidence="1 2">
    <name type="scientific">Dorcoceras hygrometricum</name>
    <dbReference type="NCBI Taxonomy" id="472368"/>
    <lineage>
        <taxon>Eukaryota</taxon>
        <taxon>Viridiplantae</taxon>
        <taxon>Streptophyta</taxon>
        <taxon>Embryophyta</taxon>
        <taxon>Tracheophyta</taxon>
        <taxon>Spermatophyta</taxon>
        <taxon>Magnoliopsida</taxon>
        <taxon>eudicotyledons</taxon>
        <taxon>Gunneridae</taxon>
        <taxon>Pentapetalae</taxon>
        <taxon>asterids</taxon>
        <taxon>lamiids</taxon>
        <taxon>Lamiales</taxon>
        <taxon>Gesneriaceae</taxon>
        <taxon>Didymocarpoideae</taxon>
        <taxon>Trichosporeae</taxon>
        <taxon>Loxocarpinae</taxon>
        <taxon>Dorcoceras</taxon>
    </lineage>
</organism>
<dbReference type="GO" id="GO:0003743">
    <property type="term" value="F:translation initiation factor activity"/>
    <property type="evidence" value="ECO:0007669"/>
    <property type="project" value="UniProtKB-KW"/>
</dbReference>
<keyword evidence="2" id="KW-1185">Reference proteome</keyword>
<reference evidence="1 2" key="1">
    <citation type="journal article" date="2015" name="Proc. Natl. Acad. Sci. U.S.A.">
        <title>The resurrection genome of Boea hygrometrica: A blueprint for survival of dehydration.</title>
        <authorList>
            <person name="Xiao L."/>
            <person name="Yang G."/>
            <person name="Zhang L."/>
            <person name="Yang X."/>
            <person name="Zhao S."/>
            <person name="Ji Z."/>
            <person name="Zhou Q."/>
            <person name="Hu M."/>
            <person name="Wang Y."/>
            <person name="Chen M."/>
            <person name="Xu Y."/>
            <person name="Jin H."/>
            <person name="Xiao X."/>
            <person name="Hu G."/>
            <person name="Bao F."/>
            <person name="Hu Y."/>
            <person name="Wan P."/>
            <person name="Li L."/>
            <person name="Deng X."/>
            <person name="Kuang T."/>
            <person name="Xiang C."/>
            <person name="Zhu J.K."/>
            <person name="Oliver M.J."/>
            <person name="He Y."/>
        </authorList>
    </citation>
    <scope>NUCLEOTIDE SEQUENCE [LARGE SCALE GENOMIC DNA]</scope>
    <source>
        <strain evidence="2">cv. XS01</strain>
    </source>
</reference>
<sequence>MHNTGLVHLYPGTDYHHHIEPPGCDCIKGTSISFFLLEDLKASKYKISGLSEEDTCDIHFEDEPSDPPQEKILKFGDICYDLVDSNALHNNVKSNKILVFDDGVSEGEFGMWAYASRSCNGESVCFAKIFLLWRNLILEEHHALLFAVKLTFQSPRVMPVVEFVRESNGVGFVCQRTCTDACRT</sequence>
<keyword evidence="1" id="KW-0396">Initiation factor</keyword>
<dbReference type="OrthoDB" id="10252740at2759"/>
<evidence type="ECO:0000313" key="2">
    <source>
        <dbReference type="Proteomes" id="UP000250235"/>
    </source>
</evidence>
<name>A0A2Z7B4W1_9LAMI</name>
<dbReference type="AlphaFoldDB" id="A0A2Z7B4W1"/>
<dbReference type="EMBL" id="KV009380">
    <property type="protein sequence ID" value="KZV29391.1"/>
    <property type="molecule type" value="Genomic_DNA"/>
</dbReference>
<evidence type="ECO:0000313" key="1">
    <source>
        <dbReference type="EMBL" id="KZV29391.1"/>
    </source>
</evidence>